<evidence type="ECO:0000313" key="2">
    <source>
        <dbReference type="Proteomes" id="UP000076722"/>
    </source>
</evidence>
<gene>
    <name evidence="1" type="ORF">SISNIDRAFT_488114</name>
</gene>
<protein>
    <submittedName>
        <fullName evidence="1">Uncharacterized protein</fullName>
    </submittedName>
</protein>
<dbReference type="AlphaFoldDB" id="A0A164RRV0"/>
<organism evidence="1 2">
    <name type="scientific">Sistotremastrum niveocremeum HHB9708</name>
    <dbReference type="NCBI Taxonomy" id="1314777"/>
    <lineage>
        <taxon>Eukaryota</taxon>
        <taxon>Fungi</taxon>
        <taxon>Dikarya</taxon>
        <taxon>Basidiomycota</taxon>
        <taxon>Agaricomycotina</taxon>
        <taxon>Agaricomycetes</taxon>
        <taxon>Sistotremastrales</taxon>
        <taxon>Sistotremastraceae</taxon>
        <taxon>Sertulicium</taxon>
        <taxon>Sertulicium niveocremeum</taxon>
    </lineage>
</organism>
<keyword evidence="2" id="KW-1185">Reference proteome</keyword>
<dbReference type="Proteomes" id="UP000076722">
    <property type="component" value="Unassembled WGS sequence"/>
</dbReference>
<reference evidence="1 2" key="1">
    <citation type="journal article" date="2016" name="Mol. Biol. Evol.">
        <title>Comparative Genomics of Early-Diverging Mushroom-Forming Fungi Provides Insights into the Origins of Lignocellulose Decay Capabilities.</title>
        <authorList>
            <person name="Nagy L.G."/>
            <person name="Riley R."/>
            <person name="Tritt A."/>
            <person name="Adam C."/>
            <person name="Daum C."/>
            <person name="Floudas D."/>
            <person name="Sun H."/>
            <person name="Yadav J.S."/>
            <person name="Pangilinan J."/>
            <person name="Larsson K.H."/>
            <person name="Matsuura K."/>
            <person name="Barry K."/>
            <person name="Labutti K."/>
            <person name="Kuo R."/>
            <person name="Ohm R.A."/>
            <person name="Bhattacharya S.S."/>
            <person name="Shirouzu T."/>
            <person name="Yoshinaga Y."/>
            <person name="Martin F.M."/>
            <person name="Grigoriev I.V."/>
            <person name="Hibbett D.S."/>
        </authorList>
    </citation>
    <scope>NUCLEOTIDE SEQUENCE [LARGE SCALE GENOMIC DNA]</scope>
    <source>
        <strain evidence="1 2">HHB9708</strain>
    </source>
</reference>
<accession>A0A164RRV0</accession>
<name>A0A164RRV0_9AGAM</name>
<sequence length="670" mass="76182">MTTVTSLYCTTCSQIHSTVPAEQELNFVTQVLRHEQQRRGVLKIEHSVTSESEAPVEGLEAVPNSAGESDETSDEAIPTLQQIRFQLDELSDLLELPSDYRQTRPLAEEEAPTSPSAAMRFDLEIWRQIFDYVTEDMTLQESHEYWQGLITIGPPFLRIACSSGNFWPVDMNWSPSRICAHESLLPTDQKLRRITISPFSTSQTTFANLTRYSHTAFILSLHLRLSEIMNCKEAMPKLPEIRATELRLVDDTPEELKTLCLPDLSFLLMLTILKLDDFVFSQTPVEDFESFAPCFRVTLEKIHIRPHKNRPLSLFFIVQILQQCEGLISFHCIFSQKPAFRKSSSIRNNTLASPESPTLQGLFNFHEIHDRPLLQELSTGPMERIAMNFIFEHFTFDDTLTFKGILYEPEYLHLAVGRPFRDPLTLPNALLRWTERAKNLEYVVDPSSDTLTLLYSGDGFAHEIYGLHLRGTAPIPLSLESCRFLCDESVKDLKAFFKNVSNARFQGVLPSDKQWPSILTKLAVVDLNVVGPDAGELARCLIQKPNKGNSILQLKLWYNGIQQHLARLKPKILESRQKSDGRVLREDMCKLYERRLKSESPLLLCAARSQMEKEAVVKSSTTSLSPAALRTEVLFASHNGTPKTPENAWLRICRGHESQSFLDGDLLQLS</sequence>
<dbReference type="EMBL" id="KV419419">
    <property type="protein sequence ID" value="KZS90821.1"/>
    <property type="molecule type" value="Genomic_DNA"/>
</dbReference>
<evidence type="ECO:0000313" key="1">
    <source>
        <dbReference type="EMBL" id="KZS90821.1"/>
    </source>
</evidence>
<proteinExistence type="predicted"/>